<sequence>MKTNYKILPKLKIAFKNPFHFFEKNISNAVEAINSAFTFDDVDFYK</sequence>
<proteinExistence type="predicted"/>
<name>A0ABU6HWR5_9FLAO</name>
<reference evidence="1 2" key="1">
    <citation type="submission" date="2024-01" db="EMBL/GenBank/DDBJ databases">
        <title>Chryseobacterium sp. T9W2-O.</title>
        <authorList>
            <person name="Maltman C."/>
        </authorList>
    </citation>
    <scope>NUCLEOTIDE SEQUENCE [LARGE SCALE GENOMIC DNA]</scope>
    <source>
        <strain evidence="1 2">T9W2-O</strain>
    </source>
</reference>
<comment type="caution">
    <text evidence="1">The sequence shown here is derived from an EMBL/GenBank/DDBJ whole genome shotgun (WGS) entry which is preliminary data.</text>
</comment>
<keyword evidence="2" id="KW-1185">Reference proteome</keyword>
<evidence type="ECO:0000313" key="2">
    <source>
        <dbReference type="Proteomes" id="UP001348397"/>
    </source>
</evidence>
<evidence type="ECO:0000313" key="1">
    <source>
        <dbReference type="EMBL" id="MEC3877136.1"/>
    </source>
</evidence>
<accession>A0ABU6HWR5</accession>
<protein>
    <submittedName>
        <fullName evidence="1">Uncharacterized protein</fullName>
    </submittedName>
</protein>
<dbReference type="Proteomes" id="UP001348397">
    <property type="component" value="Unassembled WGS sequence"/>
</dbReference>
<dbReference type="RefSeq" id="WP_326321824.1">
    <property type="nucleotide sequence ID" value="NZ_JAYLAA010000050.1"/>
</dbReference>
<organism evidence="1 2">
    <name type="scientific">Chryseobacterium salviniae</name>
    <dbReference type="NCBI Taxonomy" id="3101750"/>
    <lineage>
        <taxon>Bacteria</taxon>
        <taxon>Pseudomonadati</taxon>
        <taxon>Bacteroidota</taxon>
        <taxon>Flavobacteriia</taxon>
        <taxon>Flavobacteriales</taxon>
        <taxon>Weeksellaceae</taxon>
        <taxon>Chryseobacterium group</taxon>
        <taxon>Chryseobacterium</taxon>
    </lineage>
</organism>
<gene>
    <name evidence="1" type="ORF">SOP96_15570</name>
</gene>
<dbReference type="EMBL" id="JAYLAA010000050">
    <property type="protein sequence ID" value="MEC3877136.1"/>
    <property type="molecule type" value="Genomic_DNA"/>
</dbReference>